<evidence type="ECO:0000313" key="2">
    <source>
        <dbReference type="Proteomes" id="UP001311232"/>
    </source>
</evidence>
<reference evidence="1 2" key="1">
    <citation type="submission" date="2021-06" db="EMBL/GenBank/DDBJ databases">
        <authorList>
            <person name="Palmer J.M."/>
        </authorList>
    </citation>
    <scope>NUCLEOTIDE SEQUENCE [LARGE SCALE GENOMIC DNA]</scope>
    <source>
        <strain evidence="1 2">MEX-2019</strain>
        <tissue evidence="1">Muscle</tissue>
    </source>
</reference>
<dbReference type="Proteomes" id="UP001311232">
    <property type="component" value="Unassembled WGS sequence"/>
</dbReference>
<proteinExistence type="predicted"/>
<gene>
    <name evidence="1" type="ORF">CRENBAI_007589</name>
</gene>
<dbReference type="EMBL" id="JAHHUM010000451">
    <property type="protein sequence ID" value="KAK5619772.1"/>
    <property type="molecule type" value="Genomic_DNA"/>
</dbReference>
<protein>
    <submittedName>
        <fullName evidence="1">Uncharacterized protein</fullName>
    </submittedName>
</protein>
<dbReference type="AlphaFoldDB" id="A0AAV9SG86"/>
<comment type="caution">
    <text evidence="1">The sequence shown here is derived from an EMBL/GenBank/DDBJ whole genome shotgun (WGS) entry which is preliminary data.</text>
</comment>
<sequence>MISRGSRGVPRTEPAFFSFFKSLVSMLFKHVRMHGSALEENIGQQLDVLRSVFAMSGKGFVLAGRKILHYRNHKKTNLLCLVLEDRLVSKSLCFVQQSLINYVGNIVGKKLYTSVSHRTN</sequence>
<accession>A0AAV9SG86</accession>
<name>A0AAV9SG86_9TELE</name>
<keyword evidence="2" id="KW-1185">Reference proteome</keyword>
<evidence type="ECO:0000313" key="1">
    <source>
        <dbReference type="EMBL" id="KAK5619772.1"/>
    </source>
</evidence>
<organism evidence="1 2">
    <name type="scientific">Crenichthys baileyi</name>
    <name type="common">White River springfish</name>
    <dbReference type="NCBI Taxonomy" id="28760"/>
    <lineage>
        <taxon>Eukaryota</taxon>
        <taxon>Metazoa</taxon>
        <taxon>Chordata</taxon>
        <taxon>Craniata</taxon>
        <taxon>Vertebrata</taxon>
        <taxon>Euteleostomi</taxon>
        <taxon>Actinopterygii</taxon>
        <taxon>Neopterygii</taxon>
        <taxon>Teleostei</taxon>
        <taxon>Neoteleostei</taxon>
        <taxon>Acanthomorphata</taxon>
        <taxon>Ovalentaria</taxon>
        <taxon>Atherinomorphae</taxon>
        <taxon>Cyprinodontiformes</taxon>
        <taxon>Goodeidae</taxon>
        <taxon>Crenichthys</taxon>
    </lineage>
</organism>